<reference evidence="6 7" key="1">
    <citation type="submission" date="2024-02" db="EMBL/GenBank/DDBJ databases">
        <authorList>
            <person name="Chen Y."/>
            <person name="Shah S."/>
            <person name="Dougan E. K."/>
            <person name="Thang M."/>
            <person name="Chan C."/>
        </authorList>
    </citation>
    <scope>NUCLEOTIDE SEQUENCE [LARGE SCALE GENOMIC DNA]</scope>
</reference>
<dbReference type="Gene3D" id="1.25.70.10">
    <property type="entry name" value="Transcription termination factor 3, mitochondrial"/>
    <property type="match status" value="2"/>
</dbReference>
<evidence type="ECO:0000256" key="3">
    <source>
        <dbReference type="SAM" id="Coils"/>
    </source>
</evidence>
<evidence type="ECO:0000256" key="1">
    <source>
        <dbReference type="ARBA" id="ARBA00007692"/>
    </source>
</evidence>
<dbReference type="PANTHER" id="PTHR13068:SF173">
    <property type="entry name" value="EMB|CAB62602.1"/>
    <property type="match status" value="1"/>
</dbReference>
<evidence type="ECO:0000256" key="4">
    <source>
        <dbReference type="SAM" id="MobiDB-lite"/>
    </source>
</evidence>
<feature type="transmembrane region" description="Helical" evidence="5">
    <location>
        <begin position="1995"/>
        <end position="2017"/>
    </location>
</feature>
<feature type="region of interest" description="Disordered" evidence="4">
    <location>
        <begin position="1044"/>
        <end position="1154"/>
    </location>
</feature>
<comment type="similarity">
    <text evidence="1">Belongs to the mTERF family.</text>
</comment>
<evidence type="ECO:0000256" key="5">
    <source>
        <dbReference type="SAM" id="Phobius"/>
    </source>
</evidence>
<feature type="compositionally biased region" description="Basic and acidic residues" evidence="4">
    <location>
        <begin position="1135"/>
        <end position="1144"/>
    </location>
</feature>
<dbReference type="PANTHER" id="PTHR13068">
    <property type="entry name" value="CGI-12 PROTEIN-RELATED"/>
    <property type="match status" value="1"/>
</dbReference>
<keyword evidence="5" id="KW-0812">Transmembrane</keyword>
<feature type="compositionally biased region" description="Acidic residues" evidence="4">
    <location>
        <begin position="1045"/>
        <end position="1068"/>
    </location>
</feature>
<feature type="coiled-coil region" evidence="3">
    <location>
        <begin position="899"/>
        <end position="927"/>
    </location>
</feature>
<organism evidence="6 7">
    <name type="scientific">Durusdinium trenchii</name>
    <dbReference type="NCBI Taxonomy" id="1381693"/>
    <lineage>
        <taxon>Eukaryota</taxon>
        <taxon>Sar</taxon>
        <taxon>Alveolata</taxon>
        <taxon>Dinophyceae</taxon>
        <taxon>Suessiales</taxon>
        <taxon>Symbiodiniaceae</taxon>
        <taxon>Durusdinium</taxon>
    </lineage>
</organism>
<keyword evidence="7" id="KW-1185">Reference proteome</keyword>
<dbReference type="InterPro" id="IPR038538">
    <property type="entry name" value="MTERF_sf"/>
</dbReference>
<protein>
    <submittedName>
        <fullName evidence="6">Chloroplastic/mitochondrial (Mitochondrial transcription termination factor 6) (Protein PIGMENT DEFECTIVE 191)</fullName>
    </submittedName>
</protein>
<keyword evidence="2" id="KW-0809">Transit peptide</keyword>
<dbReference type="InterPro" id="IPR003690">
    <property type="entry name" value="MTERF"/>
</dbReference>
<dbReference type="EMBL" id="CAXAMM010040962">
    <property type="protein sequence ID" value="CAK9096476.1"/>
    <property type="molecule type" value="Genomic_DNA"/>
</dbReference>
<dbReference type="Pfam" id="PF02536">
    <property type="entry name" value="mTERF"/>
    <property type="match status" value="1"/>
</dbReference>
<evidence type="ECO:0000313" key="6">
    <source>
        <dbReference type="EMBL" id="CAK9096476.1"/>
    </source>
</evidence>
<accession>A0ABP0RB90</accession>
<gene>
    <name evidence="6" type="ORF">SCF082_LOCUS45291</name>
</gene>
<keyword evidence="5" id="KW-0472">Membrane</keyword>
<feature type="region of interest" description="Disordered" evidence="4">
    <location>
        <begin position="514"/>
        <end position="533"/>
    </location>
</feature>
<keyword evidence="5" id="KW-1133">Transmembrane helix</keyword>
<name>A0ABP0RB90_9DINO</name>
<feature type="transmembrane region" description="Helical" evidence="5">
    <location>
        <begin position="1956"/>
        <end position="1975"/>
    </location>
</feature>
<keyword evidence="3" id="KW-0175">Coiled coil</keyword>
<proteinExistence type="inferred from homology"/>
<evidence type="ECO:0000256" key="2">
    <source>
        <dbReference type="ARBA" id="ARBA00022946"/>
    </source>
</evidence>
<dbReference type="SMART" id="SM00733">
    <property type="entry name" value="Mterf"/>
    <property type="match status" value="11"/>
</dbReference>
<dbReference type="Proteomes" id="UP001642464">
    <property type="component" value="Unassembled WGS sequence"/>
</dbReference>
<comment type="caution">
    <text evidence="6">The sequence shown here is derived from an EMBL/GenBank/DDBJ whole genome shotgun (WGS) entry which is preliminary data.</text>
</comment>
<sequence>MDFCVIGPNQAPPSFNSYDPKGFSQFCQYLVKTAAKKTPKAESVITPEVLRKYAKEIKQAKLEEFRSFLDFTAMKYRDRRKHKIDNYVTGRWVLTIKIDKDGNFKKFKARWVCRGFQDAQKWDLQTDSPTVEDGKWTPVIDQELQNFLDSVERKPGNDIFLKQFKEIVKSQFKIGHEDTNDLMFTGQRVAWKMQEKTKKKEYISVEQSLCVQELTEIIIPKGLKDEDKFEFHKNSEQDELILTDILAMCLVPENHAKFNFRVRWFAEIARYALGYVTQEEEDEYERRRQFVATRAGLPLYFSNNGVVLAHCDVEPTYLDICVDEPRPEDAPEPAKELINPLPAEKIVEKINREKEQQDRLRALFTRLSIDKPYARELLKRIHADEPETRQAKRHMSPWLDELSLGAIARFVSYDNHPARENNRSRLRSRQVMPEGHYQMPPGWSLIPPKEIDDRDPWSILGYNAPTLIINGDGATTRSLFMVHPLVLSKDQANLVKADEEVIRFDHIWKDITSRGSTARTSGGPQGDEEDDSAHVAEREMTWFIQNVNNLVLNPWMVYDIGMVSLHDRIGTRVLQSTGEDVILVRDWDRLTTHQREYFCRRYKLLRPSVYGTEEDPKTYAPSFEPGISQWMELAQTGYQQFFFIRAWENGRRWAEILTDHGIQSIELSSFLDMCRDPKLLGWNFGIPEPQWDNFGNTVEEAFNNPLFAKLHYRFKQEEEIGRVMHLVSELVCDFFIKVLPKWVLDHSILWEEFMILDPDTNLPAYKTSEAALQAEVNPEKHHTHFAMNFKKFRFSARVVWYLIDRDRNHLESFLHNSNSRFVQHACYQLREYVQARVAVSDPLYEMIKKEEFERQYNSKFLEAISCSRVVVEPVSSGTYEPSSKLNLKVLQNILKGVYKIQKNEELAREREEEEEQAAQNISNLLADDMELDFDDDDVPVWRSIVNKYREGDQVLQREAVKITHLFKDKKDDEKATEVFSSERTDFHETSEPLPRTMGENLVEDLRTKNVAEQAFEAGEEVPPYTRVSTIAGEIYTGSLMLTKDEDMEEEVPEEDPAVEPEKDEEMFDESAGTFLSEGPKMEVDQEEAKEESTPYFLSREIGEDSAASYLPSGEKDANLEDTSGQRKSKKSRLNKIPDPHFHEEVQDDATLEEKKKAVKKIREVREDDGEKKLEAEIQESFPSEVVVDKDPVDANNTYELHTSPLRLLGELTGDPGIGFYQLCFRETHARLLNHVCFRKGEISHPHYQSRINKDDFVRSIRKVCPVPPPDCYEHDSEHDLKRFFINDDRISYLDGKYQVDPKAFERAEHAREELEDTKKELKKELESYGPNGPSWDFVTFYEELCRRFLKGRIEEQYGTNLLASSESLTFLSWNYGNMVRGQKYTTPRFLQGLDSAMRPRKQSAMSLQYEQFENNLFFNMLFFLRAHVVILQEAHLLVPAKEFIEQKNWTVCFNDWENLAVMARLAPGGYVKIIAGHDQDLGHCEQRDVTWAIYEICFGKTRPRQQFKDADFEFDDYGPEDQRVPLTRANMHTIRVCNYHVDTHRAVDAHLLTGEQTALMLYECFVYEVDIISGDANSLAYRMSGYKRQPMANYDYSTMQHWIRRFSEARVKADPGIKVESQFFIDPLQAYTPVIEDTNRRFWGCVMLPITLAFFAFYSLSSILHEDVPSKHITEFPVRNVLNPVLGEDDDPTSEMLDGLTTSTDVWNYLEQVFIPFFLRDLDVYGRPLPEEKRGTFLQYNQVLGGIIMTLERGYVQPCEDPLVAHLTCFPQDKINSDQFGGNISQLFEPGKNASYWYGTPDSLLDCANEGFQIPELHGACGNISNTTDRPKRSINIWTLDRRLAPLGQELTGVMPAKQDAFAKILEGEKGFKFTLRARDPLDKNVKRFQYLKDRGWIDEQALSLEAKVVAYNYQLDIPRLLKVQFNFYFSRGGGIYTTQKIEVATLKTWPRHNRALLLFVDCVFFLMCLASSAFMAREFQKDLKAGKCFGHFNIINTITWLSCLFGWAHLGMLFGLEVYRKMVMASIEDYFDFPDTFSTLEVMRLSDSMAEFSSYQRIFISYAHILFMARCFLSLQWQPRLAIITSTLQVSTVDLLHFLIAQGSATVQACFAFNMSLVRRLHRRNLVVLTPQTSVPPAWWQRGWARKRVDSVAEAELLAPLAALLMPKTPIEKLFRSFPSPAGWGGHSLEPDLTAYGVLKDPNAALFVEYDGYWRHAEREGRIRDQSKNEALLAYGPPGSCVLRITHTHSRGLKDQLVEIQEISDYLEAEGFSKKELYLIDEHASLSRTSIEGTLQPKVQWLLDLGLNQAQVAKAIATFPQILGLSIEGNLKPTAQWLLELGLKQAQVAKAIAKFPPILGYSVEGNLKPTVQWLLDLGLNQAQVAKAIASSPPILGYSIERNLKPTVQWLLDTGLNQAQVAKAIVTFPQILGYSIERNLKPTVQWLLDTGLNQAQVAKAIATFPQILGLSIEENLKPTVQWLLDTGLNQAQVAKAIATFPQILGLSIEGNLKPTAQWLLELGLKQAQVAKAIATFPAVLGYSIEGNLNPTVQWFLDLGLRKEQLLNVVASHSSALSGGIERNLEPSRRWLLDLGLTKSEVVHAVASFPIILRLRLEQNLKPKQALLERAFTRSEAATLISKHPRVLSFSYPRLATRLQVLSERNEMHLLPSAMAYTETYFAKRFLHEPKHMQRRPK</sequence>
<evidence type="ECO:0000313" key="7">
    <source>
        <dbReference type="Proteomes" id="UP001642464"/>
    </source>
</evidence>